<dbReference type="SUPFAM" id="SSF52518">
    <property type="entry name" value="Thiamin diphosphate-binding fold (THDP-binding)"/>
    <property type="match status" value="2"/>
</dbReference>
<keyword evidence="4" id="KW-0560">Oxidoreductase</keyword>
<evidence type="ECO:0000259" key="6">
    <source>
        <dbReference type="SMART" id="SM00861"/>
    </source>
</evidence>
<dbReference type="Gene3D" id="3.40.50.970">
    <property type="match status" value="2"/>
</dbReference>
<dbReference type="GO" id="GO:0009083">
    <property type="term" value="P:branched-chain amino acid catabolic process"/>
    <property type="evidence" value="ECO:0007669"/>
    <property type="project" value="TreeGrafter"/>
</dbReference>
<dbReference type="OrthoDB" id="9769337at2"/>
<dbReference type="Gene3D" id="3.40.50.920">
    <property type="match status" value="1"/>
</dbReference>
<dbReference type="PANTHER" id="PTHR42980">
    <property type="entry name" value="2-OXOISOVALERATE DEHYDROGENASE SUBUNIT BETA-RELATED"/>
    <property type="match status" value="1"/>
</dbReference>
<reference evidence="7 8" key="1">
    <citation type="submission" date="2018-04" db="EMBL/GenBank/DDBJ databases">
        <title>Genomic Encyclopedia of Archaeal and Bacterial Type Strains, Phase II (KMG-II): from individual species to whole genera.</title>
        <authorList>
            <person name="Goeker M."/>
        </authorList>
    </citation>
    <scope>NUCLEOTIDE SEQUENCE [LARGE SCALE GENOMIC DNA]</scope>
    <source>
        <strain evidence="7 8">DSM 28823</strain>
    </source>
</reference>
<dbReference type="InterPro" id="IPR001017">
    <property type="entry name" value="DH_E1"/>
</dbReference>
<dbReference type="Pfam" id="PF02779">
    <property type="entry name" value="Transket_pyr"/>
    <property type="match status" value="1"/>
</dbReference>
<dbReference type="InterPro" id="IPR033248">
    <property type="entry name" value="Transketolase_C"/>
</dbReference>
<dbReference type="EMBL" id="QAAD01000004">
    <property type="protein sequence ID" value="PTN09589.1"/>
    <property type="molecule type" value="Genomic_DNA"/>
</dbReference>
<keyword evidence="7" id="KW-0670">Pyruvate</keyword>
<dbReference type="AlphaFoldDB" id="A0A2T5C454"/>
<comment type="cofactor">
    <cofactor evidence="1">
        <name>thiamine diphosphate</name>
        <dbReference type="ChEBI" id="CHEBI:58937"/>
    </cofactor>
</comment>
<evidence type="ECO:0000313" key="8">
    <source>
        <dbReference type="Proteomes" id="UP000243525"/>
    </source>
</evidence>
<evidence type="ECO:0000256" key="4">
    <source>
        <dbReference type="ARBA" id="ARBA00023002"/>
    </source>
</evidence>
<protein>
    <recommendedName>
        <fullName evidence="3">3-methyl-2-oxobutanoate dehydrogenase (2-methylpropanoyl-transferring)</fullName>
        <ecNumber evidence="3">1.2.4.4</ecNumber>
    </recommendedName>
</protein>
<keyword evidence="8" id="KW-1185">Reference proteome</keyword>
<sequence>MYLEKTVVLESTENKALTEILDDYYLAYLSRQLSLLGRREVHNGRAHFGIFGDGKELTQIAYARNFRKGDWRSGYYRDQTFMLYLGLLQPEEFFAMIYGDTDLNFNPSTGGRNFNNHFSTRNIDENGQIKDLMTTYNSASDISPTAGQIPRLLGLAQASKLVREHPELKEKLNNNVNGNEVAFGSIGDASTSEGMFFETINAAAIMQVPLAIAVYDDGYGISVPKKLQTTKESISEVLKGFKKEKNTNGLEIYTCKGWDYEDLVKTFEKSIAECREKQVPALIHVQEVTQPLGHSTSGSHERYKSKERLVWEKEFDCISQFKKWILETGKADEAQLEEIEKRATKRARQARDTAWKHYTESYSAETESLAGIVSQLANKNIKSVDHSDEFNAVKNKLFPTRRALFSFAKRLKFELHGIDGLTAEKEDLKNWLGKFEARTKVMYNRQLHREGVDSTLNVEAVPVQIDKDAPMVNGHDILAENFHKLFAKYPNLVTFGEDTGFMGDVNQGMKGMQEAFGEHRVSDTGIRETTIIGQGVGLALRGFRPIAEIQYLDYLMYGLPTLSDDLASMQYRTMGKQAAPMIIRTRGHQLQGMWHAGSPMQMILGAMRGIFLCVPRNMTQAAGMYNSLLEGNDPALVIEPLKGYNVKEQLPSNLGEYKVAMGVPEVLNEGSDVTLVTYAWNTHHAVKAAQLLKELKNISVEVIDVQTLMPFDVNHRIVESIKKTNKVIFVDEDVPGGASAYMLQKVIDEQKAFNYLDTAPVTLPAAEHRPAYGIDGEYFTKPTVERIYDAIYNMMRETNVKKYPPLD</sequence>
<dbReference type="PANTHER" id="PTHR42980:SF1">
    <property type="entry name" value="2-OXOISOVALERATE DEHYDROGENASE SUBUNIT BETA, MITOCHONDRIAL"/>
    <property type="match status" value="1"/>
</dbReference>
<organism evidence="7 8">
    <name type="scientific">Mangrovibacterium marinum</name>
    <dbReference type="NCBI Taxonomy" id="1639118"/>
    <lineage>
        <taxon>Bacteria</taxon>
        <taxon>Pseudomonadati</taxon>
        <taxon>Bacteroidota</taxon>
        <taxon>Bacteroidia</taxon>
        <taxon>Marinilabiliales</taxon>
        <taxon>Prolixibacteraceae</taxon>
        <taxon>Mangrovibacterium</taxon>
    </lineage>
</organism>
<proteinExistence type="predicted"/>
<dbReference type="SUPFAM" id="SSF52922">
    <property type="entry name" value="TK C-terminal domain-like"/>
    <property type="match status" value="1"/>
</dbReference>
<evidence type="ECO:0000256" key="5">
    <source>
        <dbReference type="ARBA" id="ARBA00023052"/>
    </source>
</evidence>
<feature type="domain" description="Transketolase-like pyrimidine-binding" evidence="6">
    <location>
        <begin position="472"/>
        <end position="646"/>
    </location>
</feature>
<dbReference type="InterPro" id="IPR009014">
    <property type="entry name" value="Transketo_C/PFOR_II"/>
</dbReference>
<keyword evidence="5" id="KW-0786">Thiamine pyrophosphate</keyword>
<accession>A0A2T5C454</accession>
<dbReference type="CDD" id="cd02000">
    <property type="entry name" value="TPP_E1_PDC_ADC_BCADC"/>
    <property type="match status" value="1"/>
</dbReference>
<comment type="function">
    <text evidence="2">E1 component of the 2-oxoglutarate dehydrogenase (OGDH) complex which catalyzes the decarboxylation of 2-oxoglutarate, the first step in the conversion of 2-oxoglutarate to succinyl-CoA and CO(2).</text>
</comment>
<evidence type="ECO:0000256" key="2">
    <source>
        <dbReference type="ARBA" id="ARBA00003906"/>
    </source>
</evidence>
<dbReference type="EC" id="1.2.4.4" evidence="3"/>
<gene>
    <name evidence="7" type="ORF">C8N47_104134</name>
</gene>
<dbReference type="SMART" id="SM00861">
    <property type="entry name" value="Transket_pyr"/>
    <property type="match status" value="1"/>
</dbReference>
<dbReference type="GO" id="GO:0007584">
    <property type="term" value="P:response to nutrient"/>
    <property type="evidence" value="ECO:0007669"/>
    <property type="project" value="TreeGrafter"/>
</dbReference>
<dbReference type="GO" id="GO:0003863">
    <property type="term" value="F:branched-chain 2-oxo acid dehydrogenase activity"/>
    <property type="evidence" value="ECO:0007669"/>
    <property type="project" value="UniProtKB-EC"/>
</dbReference>
<dbReference type="Pfam" id="PF00676">
    <property type="entry name" value="E1_dh"/>
    <property type="match status" value="1"/>
</dbReference>
<dbReference type="InterPro" id="IPR005475">
    <property type="entry name" value="Transketolase-like_Pyr-bd"/>
</dbReference>
<dbReference type="Pfam" id="PF02780">
    <property type="entry name" value="Transketolase_C"/>
    <property type="match status" value="1"/>
</dbReference>
<comment type="caution">
    <text evidence="7">The sequence shown here is derived from an EMBL/GenBank/DDBJ whole genome shotgun (WGS) entry which is preliminary data.</text>
</comment>
<dbReference type="RefSeq" id="WP_107821565.1">
    <property type="nucleotide sequence ID" value="NZ_QAAD01000004.1"/>
</dbReference>
<dbReference type="InterPro" id="IPR029061">
    <property type="entry name" value="THDP-binding"/>
</dbReference>
<evidence type="ECO:0000256" key="1">
    <source>
        <dbReference type="ARBA" id="ARBA00001964"/>
    </source>
</evidence>
<dbReference type="Proteomes" id="UP000243525">
    <property type="component" value="Unassembled WGS sequence"/>
</dbReference>
<evidence type="ECO:0000313" key="7">
    <source>
        <dbReference type="EMBL" id="PTN09589.1"/>
    </source>
</evidence>
<evidence type="ECO:0000256" key="3">
    <source>
        <dbReference type="ARBA" id="ARBA00012277"/>
    </source>
</evidence>
<name>A0A2T5C454_9BACT</name>